<dbReference type="KEGG" id="can:Cyan10605_1205"/>
<organism evidence="1 2">
    <name type="scientific">Cyanobacterium aponinum (strain PCC 10605)</name>
    <dbReference type="NCBI Taxonomy" id="755178"/>
    <lineage>
        <taxon>Bacteria</taxon>
        <taxon>Bacillati</taxon>
        <taxon>Cyanobacteriota</taxon>
        <taxon>Cyanophyceae</taxon>
        <taxon>Oscillatoriophycideae</taxon>
        <taxon>Chroococcales</taxon>
        <taxon>Geminocystaceae</taxon>
        <taxon>Cyanobacterium</taxon>
    </lineage>
</organism>
<dbReference type="RefSeq" id="WP_015219053.1">
    <property type="nucleotide sequence ID" value="NC_019776.1"/>
</dbReference>
<protein>
    <submittedName>
        <fullName evidence="1">Uncharacterized protein</fullName>
    </submittedName>
</protein>
<gene>
    <name evidence="1" type="ordered locus">Cyan10605_1205</name>
</gene>
<dbReference type="Gene3D" id="1.25.40.10">
    <property type="entry name" value="Tetratricopeptide repeat domain"/>
    <property type="match status" value="1"/>
</dbReference>
<dbReference type="Proteomes" id="UP000010480">
    <property type="component" value="Chromosome"/>
</dbReference>
<evidence type="ECO:0000313" key="2">
    <source>
        <dbReference type="Proteomes" id="UP000010480"/>
    </source>
</evidence>
<name>K9Z2F1_CYAAP</name>
<dbReference type="HOGENOM" id="CLU_057477_0_0_3"/>
<dbReference type="InterPro" id="IPR011990">
    <property type="entry name" value="TPR-like_helical_dom_sf"/>
</dbReference>
<dbReference type="OrthoDB" id="514657at2"/>
<dbReference type="EMBL" id="CP003947">
    <property type="protein sequence ID" value="AFZ53324.1"/>
    <property type="molecule type" value="Genomic_DNA"/>
</dbReference>
<dbReference type="PATRIC" id="fig|755178.3.peg.1272"/>
<dbReference type="SUPFAM" id="SSF48452">
    <property type="entry name" value="TPR-like"/>
    <property type="match status" value="1"/>
</dbReference>
<dbReference type="eggNOG" id="COG3118">
    <property type="taxonomic scope" value="Bacteria"/>
</dbReference>
<keyword evidence="2" id="KW-1185">Reference proteome</keyword>
<dbReference type="AlphaFoldDB" id="K9Z2F1"/>
<reference evidence="2" key="1">
    <citation type="journal article" date="2013" name="Proc. Natl. Acad. Sci. U.S.A.">
        <title>Improving the coverage of the cyanobacterial phylum using diversity-driven genome sequencing.</title>
        <authorList>
            <person name="Shih P.M."/>
            <person name="Wu D."/>
            <person name="Latifi A."/>
            <person name="Axen S.D."/>
            <person name="Fewer D.P."/>
            <person name="Talla E."/>
            <person name="Calteau A."/>
            <person name="Cai F."/>
            <person name="Tandeau de Marsac N."/>
            <person name="Rippka R."/>
            <person name="Herdman M."/>
            <person name="Sivonen K."/>
            <person name="Coursin T."/>
            <person name="Laurent T."/>
            <person name="Goodwin L."/>
            <person name="Nolan M."/>
            <person name="Davenport K.W."/>
            <person name="Han C.S."/>
            <person name="Rubin E.M."/>
            <person name="Eisen J.A."/>
            <person name="Woyke T."/>
            <person name="Gugger M."/>
            <person name="Kerfeld C.A."/>
        </authorList>
    </citation>
    <scope>NUCLEOTIDE SEQUENCE [LARGE SCALE GENOMIC DNA]</scope>
    <source>
        <strain evidence="2">PCC 10605</strain>
    </source>
</reference>
<accession>K9Z2F1</accession>
<evidence type="ECO:0000313" key="1">
    <source>
        <dbReference type="EMBL" id="AFZ53324.1"/>
    </source>
</evidence>
<proteinExistence type="predicted"/>
<sequence>MKKFAIALIKSKLHHKCLLETQEAIHHTLQDMGFDSVLTDNLERCDRQYIILGVNNLLYPNQIELPPNSIIYNLEQIYPQSPWIQSGYLDYLYQYPIWDYSLSNIAQLRKWGINKVQHLPIGYHPCLTNIPKNDNQDIDVLFYGSINERRQKIIHSLEAKGIKVKALFGVYGEERNSYISRSKIVLNMHFYEAQVFEIVRVSHLLANQIFVISEKSSNSEEENYFQGGLVFCPYENLVSTCLDYLSKDKDRKIIAKNGYHLFKSRSLKDYLNPLINSISQNINNNHKFIKDFYRKNQAKNAFDQGNYQGAIALYEQSLQIDPDCLETNIYLALAFLYNGDDLTAELILYSFIDDKEQNEYELHLVKEKIIKILRQELNKNLQSNNQKLVDNIKVYIKNFLS</sequence>